<dbReference type="Gene3D" id="3.40.50.300">
    <property type="entry name" value="P-loop containing nucleotide triphosphate hydrolases"/>
    <property type="match status" value="3"/>
</dbReference>
<dbReference type="Proteomes" id="UP000216438">
    <property type="component" value="Chromosome"/>
</dbReference>
<evidence type="ECO:0000256" key="7">
    <source>
        <dbReference type="ARBA" id="ARBA00022840"/>
    </source>
</evidence>
<dbReference type="Pfam" id="PF21185">
    <property type="entry name" value="RecD_N"/>
    <property type="match status" value="1"/>
</dbReference>
<keyword evidence="6 11" id="KW-0269">Exonuclease</keyword>
<comment type="function">
    <text evidence="11">A helicase/nuclease that prepares dsDNA breaks (DSB) for recombinational DNA repair. Binds to DSBs and unwinds DNA via a highly rapid and processive ATP-dependent bidirectional helicase activity. Unwinds dsDNA until it encounters a Chi (crossover hotspot instigator) sequence from the 3' direction. Cuts ssDNA a few nucleotides 3' to the Chi site. The properties and activities of the enzyme are changed at Chi. The Chi-altered holoenzyme produces a long 3'-ssDNA overhang and facilitates RecA-binding to the ssDNA for homologous DNA recombination and repair. Holoenzyme degrades any linearized DNA that is unable to undergo homologous recombination. In the holoenzyme this subunit has ssDNA-dependent ATPase and 5'-3' helicase activity. When added to pre-assembled RecBC greatly stimulates nuclease activity and augments holoenzyme processivity. Negatively regulates the RecA-loading ability of RecBCD.</text>
</comment>
<dbReference type="CDD" id="cd17933">
    <property type="entry name" value="DEXSc_RecD-like"/>
    <property type="match status" value="1"/>
</dbReference>
<evidence type="ECO:0000259" key="12">
    <source>
        <dbReference type="SMART" id="SM00382"/>
    </source>
</evidence>
<dbReference type="InterPro" id="IPR027785">
    <property type="entry name" value="UvrD-like_helicase_C"/>
</dbReference>
<dbReference type="GO" id="GO:0016887">
    <property type="term" value="F:ATP hydrolysis activity"/>
    <property type="evidence" value="ECO:0007669"/>
    <property type="project" value="RHEA"/>
</dbReference>
<comment type="catalytic activity">
    <reaction evidence="11">
        <text>ATP + H2O = ADP + phosphate + H(+)</text>
        <dbReference type="Rhea" id="RHEA:13065"/>
        <dbReference type="ChEBI" id="CHEBI:15377"/>
        <dbReference type="ChEBI" id="CHEBI:15378"/>
        <dbReference type="ChEBI" id="CHEBI:30616"/>
        <dbReference type="ChEBI" id="CHEBI:43474"/>
        <dbReference type="ChEBI" id="CHEBI:456216"/>
        <dbReference type="EC" id="5.6.2.3"/>
    </reaction>
</comment>
<keyword evidence="8 11" id="KW-0238">DNA-binding</keyword>
<dbReference type="InterPro" id="IPR027417">
    <property type="entry name" value="P-loop_NTPase"/>
</dbReference>
<dbReference type="OrthoDB" id="9803432at2"/>
<keyword evidence="2 11" id="KW-0547">Nucleotide-binding</keyword>
<dbReference type="HAMAP" id="MF_01487">
    <property type="entry name" value="RecD"/>
    <property type="match status" value="1"/>
</dbReference>
<feature type="binding site" evidence="11">
    <location>
        <begin position="180"/>
        <end position="187"/>
    </location>
    <ligand>
        <name>ATP</name>
        <dbReference type="ChEBI" id="CHEBI:30616"/>
    </ligand>
</feature>
<evidence type="ECO:0000256" key="6">
    <source>
        <dbReference type="ARBA" id="ARBA00022839"/>
    </source>
</evidence>
<dbReference type="RefSeq" id="WP_046493683.1">
    <property type="nucleotide sequence ID" value="NZ_CP016303.1"/>
</dbReference>
<keyword evidence="7 11" id="KW-0067">ATP-binding</keyword>
<dbReference type="SMART" id="SM00382">
    <property type="entry name" value="AAA"/>
    <property type="match status" value="1"/>
</dbReference>
<dbReference type="FunFam" id="3.40.50.300:FF:000912">
    <property type="entry name" value="RecBCD enzyme subunit RecD"/>
    <property type="match status" value="1"/>
</dbReference>
<organism evidence="13 14">
    <name type="scientific">Candidatus Hamiltonella defensa</name>
    <name type="common">Bemisia tabaci</name>
    <dbReference type="NCBI Taxonomy" id="672795"/>
    <lineage>
        <taxon>Bacteria</taxon>
        <taxon>Pseudomonadati</taxon>
        <taxon>Pseudomonadota</taxon>
        <taxon>Gammaproteobacteria</taxon>
        <taxon>Enterobacterales</taxon>
        <taxon>Enterobacteriaceae</taxon>
        <taxon>aphid secondary symbionts</taxon>
        <taxon>Candidatus Williamhamiltonella</taxon>
    </lineage>
</organism>
<name>A0A249E0H9_9ENTR</name>
<accession>A0A249E0H9</accession>
<evidence type="ECO:0000256" key="10">
    <source>
        <dbReference type="ARBA" id="ARBA00023235"/>
    </source>
</evidence>
<dbReference type="Gene3D" id="1.10.10.1020">
    <property type="entry name" value="RecBCD complex, subunit RecD, N-terminal domain"/>
    <property type="match status" value="1"/>
</dbReference>
<dbReference type="GO" id="GO:0017116">
    <property type="term" value="F:single-stranded DNA helicase activity"/>
    <property type="evidence" value="ECO:0007669"/>
    <property type="project" value="TreeGrafter"/>
</dbReference>
<keyword evidence="4 11" id="KW-0378">Hydrolase</keyword>
<dbReference type="InterPro" id="IPR049550">
    <property type="entry name" value="RecD_N"/>
</dbReference>
<dbReference type="InterPro" id="IPR041851">
    <property type="entry name" value="RecD_N_sf"/>
</dbReference>
<evidence type="ECO:0000256" key="3">
    <source>
        <dbReference type="ARBA" id="ARBA00022763"/>
    </source>
</evidence>
<proteinExistence type="inferred from homology"/>
<dbReference type="GO" id="GO:0008854">
    <property type="term" value="F:exodeoxyribonuclease V activity"/>
    <property type="evidence" value="ECO:0007669"/>
    <property type="project" value="InterPro"/>
</dbReference>
<dbReference type="InterPro" id="IPR003593">
    <property type="entry name" value="AAA+_ATPase"/>
</dbReference>
<dbReference type="Pfam" id="PF13245">
    <property type="entry name" value="AAA_19"/>
    <property type="match status" value="1"/>
</dbReference>
<keyword evidence="3 11" id="KW-0227">DNA damage</keyword>
<evidence type="ECO:0000256" key="4">
    <source>
        <dbReference type="ARBA" id="ARBA00022801"/>
    </source>
</evidence>
<dbReference type="AlphaFoldDB" id="A0A249E0H9"/>
<evidence type="ECO:0000256" key="5">
    <source>
        <dbReference type="ARBA" id="ARBA00022806"/>
    </source>
</evidence>
<dbReference type="NCBIfam" id="NF008127">
    <property type="entry name" value="PRK10875.1"/>
    <property type="match status" value="1"/>
</dbReference>
<dbReference type="NCBIfam" id="TIGR01447">
    <property type="entry name" value="recD"/>
    <property type="match status" value="1"/>
</dbReference>
<dbReference type="CDD" id="cd18809">
    <property type="entry name" value="SF1_C_RecD"/>
    <property type="match status" value="1"/>
</dbReference>
<evidence type="ECO:0000313" key="14">
    <source>
        <dbReference type="Proteomes" id="UP000216438"/>
    </source>
</evidence>
<dbReference type="GO" id="GO:0009338">
    <property type="term" value="C:exodeoxyribonuclease V complex"/>
    <property type="evidence" value="ECO:0007669"/>
    <property type="project" value="InterPro"/>
</dbReference>
<keyword evidence="1 11" id="KW-0540">Nuclease</keyword>
<dbReference type="GO" id="GO:0005524">
    <property type="term" value="F:ATP binding"/>
    <property type="evidence" value="ECO:0007669"/>
    <property type="project" value="UniProtKB-UniRule"/>
</dbReference>
<dbReference type="InterPro" id="IPR006344">
    <property type="entry name" value="RecD"/>
</dbReference>
<keyword evidence="10 11" id="KW-0413">Isomerase</keyword>
<dbReference type="SUPFAM" id="SSF52540">
    <property type="entry name" value="P-loop containing nucleoside triphosphate hydrolases"/>
    <property type="match status" value="2"/>
</dbReference>
<dbReference type="Pfam" id="PF13538">
    <property type="entry name" value="UvrD_C_2"/>
    <property type="match status" value="1"/>
</dbReference>
<dbReference type="EC" id="5.6.2.3" evidence="11"/>
<evidence type="ECO:0000256" key="1">
    <source>
        <dbReference type="ARBA" id="ARBA00022722"/>
    </source>
</evidence>
<feature type="domain" description="AAA+ ATPase" evidence="12">
    <location>
        <begin position="172"/>
        <end position="326"/>
    </location>
</feature>
<dbReference type="GO" id="GO:0003677">
    <property type="term" value="F:DNA binding"/>
    <property type="evidence" value="ECO:0007669"/>
    <property type="project" value="UniProtKB-UniRule"/>
</dbReference>
<dbReference type="EMBL" id="CP016303">
    <property type="protein sequence ID" value="ASX27025.1"/>
    <property type="molecule type" value="Genomic_DNA"/>
</dbReference>
<protein>
    <recommendedName>
        <fullName evidence="11">RecBCD enzyme subunit RecD</fullName>
        <ecNumber evidence="11">5.6.2.3</ecNumber>
    </recommendedName>
    <alternativeName>
        <fullName evidence="11">DNA 5'-3' helicase subunit RecD</fullName>
    </alternativeName>
    <alternativeName>
        <fullName evidence="11">Exonuclease V subunit RecD</fullName>
        <shortName evidence="11">ExoV subunit RecD</shortName>
    </alternativeName>
    <alternativeName>
        <fullName evidence="11">Helicase/nuclease RecBCD subunit RecD</fullName>
    </alternativeName>
</protein>
<sequence>MMGLLNQALDQKLLRFLDVQFAQIIAAHHSPLLQLACALLSSDAGAGHVCLPLARLAPEYFFDGRHPELAEALWQAAGKPNKNAWLNAFQSSSLVGEGTSPTPLVLEKERLYLQRMWKNEGQVIQFISDYSLEKMTYHKKDECRLKQILDQLFASNESDINFQKVAAAVAITSKVAIISGGPGTGKTTTVAKLLTALIRLAGERTLRIELAAPTGKAAVRLTQSLGNAYRELSLSEGESRRLPEKACTLHRLLGACSKGHQSRYHKNNPLDLDVLVVDEASMVDLPMLARLIDALPNSAQVIFLGDRDQLASVEAGSVLGEIGRFLSLGYSTSRAEELNRLTGYDLKGHPIEHFPNLCVAHVCDQLCLLNKNYRFDKKSGIGELAQAVNSGEHHKAHSILRDVNKKYVDIRQHALSDAKDYQKLLKDCVAAYQPYLELIKQGKDPETILHAFNRYQLLCALRTGSFGLEGLNTQIEKTLCHSGLLSLSQKPFNNSWYSGRPIMIECNDSSLGLFNGDLGMTLYDHSGDLRVYFQFSDGQIKSVQPNRLPAHSTAYAMTVHKSQGSEFEHTALVLPDHFTPIVTRELVYTAITRARQKLTLYSTDKVLNHAILTPTQRRSGLVARLKSF</sequence>
<comment type="subunit">
    <text evidence="11">Heterotrimer of RecB, RecC and RecD. All subunits contribute to DNA-binding.</text>
</comment>
<reference evidence="14" key="1">
    <citation type="submission" date="2016-06" db="EMBL/GenBank/DDBJ databases">
        <authorList>
            <person name="Chen W."/>
            <person name="Hasegawa D.K."/>
        </authorList>
    </citation>
    <scope>NUCLEOTIDE SEQUENCE [LARGE SCALE GENOMIC DNA]</scope>
    <source>
        <strain evidence="14">MEAM1</strain>
    </source>
</reference>
<dbReference type="InterPro" id="IPR050534">
    <property type="entry name" value="Coronavir_polyprotein_1ab"/>
</dbReference>
<gene>
    <name evidence="11" type="primary">recD</name>
    <name evidence="13" type="ORF">BA171_03725</name>
</gene>
<comment type="miscellaneous">
    <text evidence="11">In the RecBCD complex, RecB has a slow 3'-5' helicase, an exonuclease activity and loads RecA onto ssDNA, RecD has a fast 5'-3' helicase activity, while RecC stimulates the ATPase and processivity of the RecB helicase and contributes to recognition of the Chi site.</text>
</comment>
<evidence type="ECO:0000313" key="13">
    <source>
        <dbReference type="EMBL" id="ASX27025.1"/>
    </source>
</evidence>
<evidence type="ECO:0000256" key="11">
    <source>
        <dbReference type="HAMAP-Rule" id="MF_01487"/>
    </source>
</evidence>
<evidence type="ECO:0000256" key="9">
    <source>
        <dbReference type="ARBA" id="ARBA00023204"/>
    </source>
</evidence>
<dbReference type="PANTHER" id="PTHR43788:SF6">
    <property type="entry name" value="DNA HELICASE B"/>
    <property type="match status" value="1"/>
</dbReference>
<reference evidence="13 14" key="2">
    <citation type="submission" date="2017-09" db="EMBL/GenBank/DDBJ databases">
        <title>The genome of whitefly Bemisia tabaci, a global crop pest, provides novel insights into virus transmission, host adaptation and insecticide resistance.</title>
        <authorList>
            <person name="Kaur N."/>
            <person name="Kliot A."/>
            <person name="Pinheiro P.V."/>
            <person name="Luan J."/>
            <person name="Zheng Y."/>
            <person name="Liu W."/>
            <person name="Sun H."/>
            <person name="Yang X."/>
            <person name="Xu Y."/>
            <person name="Luo Y."/>
            <person name="Kruse A."/>
            <person name="Fisher T.W."/>
            <person name="Nelson D.R."/>
            <person name="Elimelech M."/>
            <person name="MacCoss M."/>
            <person name="Johnson R."/>
            <person name="Cohen E."/>
            <person name="Hunter W.B."/>
            <person name="Brown J.K."/>
            <person name="Jander G."/>
            <person name="Cilia M."/>
            <person name="Douglas A.E."/>
            <person name="Ghanim M."/>
            <person name="Simmons A.M."/>
            <person name="Wintermantel W.M."/>
            <person name="Ling K.-S."/>
            <person name="Fei Z."/>
        </authorList>
    </citation>
    <scope>NUCLEOTIDE SEQUENCE [LARGE SCALE GENOMIC DNA]</scope>
    <source>
        <strain evidence="13 14">MEAM1</strain>
    </source>
</reference>
<dbReference type="FunFam" id="3.40.50.300:FF:000965">
    <property type="entry name" value="RecBCD enzyme subunit RecD"/>
    <property type="match status" value="1"/>
</dbReference>
<keyword evidence="5 11" id="KW-0347">Helicase</keyword>
<comment type="similarity">
    <text evidence="11">Belongs to the RecD family.</text>
</comment>
<dbReference type="GO" id="GO:0043139">
    <property type="term" value="F:5'-3' DNA helicase activity"/>
    <property type="evidence" value="ECO:0007669"/>
    <property type="project" value="UniProtKB-UniRule"/>
</dbReference>
<evidence type="ECO:0000256" key="8">
    <source>
        <dbReference type="ARBA" id="ARBA00023125"/>
    </source>
</evidence>
<dbReference type="GO" id="GO:0000724">
    <property type="term" value="P:double-strand break repair via homologous recombination"/>
    <property type="evidence" value="ECO:0007669"/>
    <property type="project" value="UniProtKB-UniRule"/>
</dbReference>
<keyword evidence="9 11" id="KW-0234">DNA repair</keyword>
<evidence type="ECO:0000256" key="2">
    <source>
        <dbReference type="ARBA" id="ARBA00022741"/>
    </source>
</evidence>
<dbReference type="PANTHER" id="PTHR43788">
    <property type="entry name" value="DNA2/NAM7 HELICASE FAMILY MEMBER"/>
    <property type="match status" value="1"/>
</dbReference>